<name>A0ABR2D7I3_9ROSI</name>
<feature type="domain" description="RNase H type-1" evidence="1">
    <location>
        <begin position="135"/>
        <end position="247"/>
    </location>
</feature>
<dbReference type="PANTHER" id="PTHR47074">
    <property type="entry name" value="BNAC02G40300D PROTEIN"/>
    <property type="match status" value="1"/>
</dbReference>
<proteinExistence type="predicted"/>
<dbReference type="PANTHER" id="PTHR47074:SF48">
    <property type="entry name" value="POLYNUCLEOTIDYL TRANSFERASE, RIBONUCLEASE H-LIKE SUPERFAMILY PROTEIN"/>
    <property type="match status" value="1"/>
</dbReference>
<accession>A0ABR2D7I3</accession>
<dbReference type="Pfam" id="PF13456">
    <property type="entry name" value="RVT_3"/>
    <property type="match status" value="1"/>
</dbReference>
<gene>
    <name evidence="2" type="ORF">V6N12_053297</name>
</gene>
<dbReference type="Gene3D" id="3.30.420.10">
    <property type="entry name" value="Ribonuclease H-like superfamily/Ribonuclease H"/>
    <property type="match status" value="1"/>
</dbReference>
<protein>
    <recommendedName>
        <fullName evidence="1">RNase H type-1 domain-containing protein</fullName>
    </recommendedName>
</protein>
<dbReference type="EMBL" id="JBBPBM010000034">
    <property type="protein sequence ID" value="KAK8531838.1"/>
    <property type="molecule type" value="Genomic_DNA"/>
</dbReference>
<evidence type="ECO:0000313" key="2">
    <source>
        <dbReference type="EMBL" id="KAK8531838.1"/>
    </source>
</evidence>
<dbReference type="InterPro" id="IPR002156">
    <property type="entry name" value="RNaseH_domain"/>
</dbReference>
<keyword evidence="3" id="KW-1185">Reference proteome</keyword>
<dbReference type="InterPro" id="IPR012337">
    <property type="entry name" value="RNaseH-like_sf"/>
</dbReference>
<reference evidence="2 3" key="1">
    <citation type="journal article" date="2024" name="G3 (Bethesda)">
        <title>Genome assembly of Hibiscus sabdariffa L. provides insights into metabolisms of medicinal natural products.</title>
        <authorList>
            <person name="Kim T."/>
        </authorList>
    </citation>
    <scope>NUCLEOTIDE SEQUENCE [LARGE SCALE GENOMIC DNA]</scope>
    <source>
        <strain evidence="2">TK-2024</strain>
        <tissue evidence="2">Old leaves</tissue>
    </source>
</reference>
<evidence type="ECO:0000313" key="3">
    <source>
        <dbReference type="Proteomes" id="UP001472677"/>
    </source>
</evidence>
<dbReference type="CDD" id="cd06222">
    <property type="entry name" value="RNase_H_like"/>
    <property type="match status" value="1"/>
</dbReference>
<dbReference type="InterPro" id="IPR036397">
    <property type="entry name" value="RNaseH_sf"/>
</dbReference>
<dbReference type="SUPFAM" id="SSF53098">
    <property type="entry name" value="Ribonuclease H-like"/>
    <property type="match status" value="1"/>
</dbReference>
<organism evidence="2 3">
    <name type="scientific">Hibiscus sabdariffa</name>
    <name type="common">roselle</name>
    <dbReference type="NCBI Taxonomy" id="183260"/>
    <lineage>
        <taxon>Eukaryota</taxon>
        <taxon>Viridiplantae</taxon>
        <taxon>Streptophyta</taxon>
        <taxon>Embryophyta</taxon>
        <taxon>Tracheophyta</taxon>
        <taxon>Spermatophyta</taxon>
        <taxon>Magnoliopsida</taxon>
        <taxon>eudicotyledons</taxon>
        <taxon>Gunneridae</taxon>
        <taxon>Pentapetalae</taxon>
        <taxon>rosids</taxon>
        <taxon>malvids</taxon>
        <taxon>Malvales</taxon>
        <taxon>Malvaceae</taxon>
        <taxon>Malvoideae</taxon>
        <taxon>Hibiscus</taxon>
    </lineage>
</organism>
<evidence type="ECO:0000259" key="1">
    <source>
        <dbReference type="Pfam" id="PF13456"/>
    </source>
</evidence>
<dbReference type="InterPro" id="IPR044730">
    <property type="entry name" value="RNase_H-like_dom_plant"/>
</dbReference>
<dbReference type="InterPro" id="IPR052929">
    <property type="entry name" value="RNase_H-like_EbsB-rel"/>
</dbReference>
<sequence length="276" mass="31642">MGLNEKKGAMVGWDLEAFMHHLPLKLFKMLVFFIGLHIRIWKTMLDFILPFTLGWRLCQAFLPPIFAYVLHCFLFAIQHLTDDHFEWLLTILWALWNLRNGNLLHRKDYPILDSKISTPTRTRWNPPPRGLYKVNFGGIFDCNGKKGGVGIIIRDNEGFVWGGAAVKMDDVTDASVGEAMAAVKALEVAREMGCRRVILESDCVGILSELLMKGVDEGKRMMVEVEECYIHRIQREGNQVASLIARHSLVSPEDLFWQHDYPNFIHQAIMFDAINV</sequence>
<comment type="caution">
    <text evidence="2">The sequence shown here is derived from an EMBL/GenBank/DDBJ whole genome shotgun (WGS) entry which is preliminary data.</text>
</comment>
<dbReference type="Proteomes" id="UP001472677">
    <property type="component" value="Unassembled WGS sequence"/>
</dbReference>